<dbReference type="Proteomes" id="UP000248863">
    <property type="component" value="Unassembled WGS sequence"/>
</dbReference>
<feature type="region of interest" description="Disordered" evidence="5">
    <location>
        <begin position="372"/>
        <end position="423"/>
    </location>
</feature>
<keyword evidence="4 6" id="KW-0472">Membrane</keyword>
<dbReference type="Gene3D" id="2.30.30.60">
    <property type="match status" value="1"/>
</dbReference>
<feature type="transmembrane region" description="Helical" evidence="6">
    <location>
        <begin position="116"/>
        <end position="141"/>
    </location>
</feature>
<feature type="transmembrane region" description="Helical" evidence="6">
    <location>
        <begin position="189"/>
        <end position="208"/>
    </location>
</feature>
<dbReference type="PANTHER" id="PTHR30566">
    <property type="entry name" value="YNAI-RELATED MECHANOSENSITIVE ION CHANNEL"/>
    <property type="match status" value="1"/>
</dbReference>
<sequence>MLRCGIGSVARIRIAREGRLGLIDNLLAATLDVLSKVPGIVVGLVVLAFAVVLVLALHALVGRLLRRIFRARPFVLTLLQRSRGPTRLATVIFVVAVLLPALPFDSTAADIAVKLLGVVFVMLLGWIAMIAVDLGAAFYMRGYRSEMPNDPLARKHLTQVRILRRVAAILVVVVTAAAALMNFETVRQYGVSLFASAGAAGLVVGLAARPLFSNLIAGVQLAMTQPIRLGDAVIVEGEWGEIEEITSTYVVVRIWDLRRLIVPLTYFIEKPFQNWTRENPALFGAVMLYVDYAVPVDRLRAKLEEIAKGSALWDGRVCALQVTDATERTMELRALVSARTAGEAFDLRCDVRERMIAFLREAHPEGLPHVRAEVAGHPDPASPAHFAAPGRTADPTPSAGRPSFPAPSHATPGRAARPVREPA</sequence>
<feature type="transmembrane region" description="Helical" evidence="6">
    <location>
        <begin position="40"/>
        <end position="65"/>
    </location>
</feature>
<feature type="transmembrane region" description="Helical" evidence="6">
    <location>
        <begin position="162"/>
        <end position="183"/>
    </location>
</feature>
<feature type="transmembrane region" description="Helical" evidence="6">
    <location>
        <begin position="86"/>
        <end position="104"/>
    </location>
</feature>
<dbReference type="SUPFAM" id="SSF50182">
    <property type="entry name" value="Sm-like ribonucleoproteins"/>
    <property type="match status" value="1"/>
</dbReference>
<organism evidence="8 9">
    <name type="scientific">Rhodoplanes elegans</name>
    <dbReference type="NCBI Taxonomy" id="29408"/>
    <lineage>
        <taxon>Bacteria</taxon>
        <taxon>Pseudomonadati</taxon>
        <taxon>Pseudomonadota</taxon>
        <taxon>Alphaproteobacteria</taxon>
        <taxon>Hyphomicrobiales</taxon>
        <taxon>Nitrobacteraceae</taxon>
        <taxon>Rhodoplanes</taxon>
    </lineage>
</organism>
<evidence type="ECO:0000256" key="6">
    <source>
        <dbReference type="SAM" id="Phobius"/>
    </source>
</evidence>
<dbReference type="InterPro" id="IPR010920">
    <property type="entry name" value="LSM_dom_sf"/>
</dbReference>
<dbReference type="InterPro" id="IPR006685">
    <property type="entry name" value="MscS_channel_2nd"/>
</dbReference>
<reference evidence="8 9" key="1">
    <citation type="submission" date="2017-07" db="EMBL/GenBank/DDBJ databases">
        <title>Draft Genome Sequences of Select Purple Nonsulfur Bacteria.</title>
        <authorList>
            <person name="Lasarre B."/>
            <person name="Mckinlay J.B."/>
        </authorList>
    </citation>
    <scope>NUCLEOTIDE SEQUENCE [LARGE SCALE GENOMIC DNA]</scope>
    <source>
        <strain evidence="8 9">DSM 11907</strain>
    </source>
</reference>
<evidence type="ECO:0000313" key="9">
    <source>
        <dbReference type="Proteomes" id="UP000248863"/>
    </source>
</evidence>
<keyword evidence="9" id="KW-1185">Reference proteome</keyword>
<protein>
    <submittedName>
        <fullName evidence="8">Mechanosensitive ion channel protein MscS</fullName>
    </submittedName>
</protein>
<evidence type="ECO:0000256" key="4">
    <source>
        <dbReference type="ARBA" id="ARBA00023136"/>
    </source>
</evidence>
<dbReference type="Gene3D" id="1.10.287.1260">
    <property type="match status" value="1"/>
</dbReference>
<comment type="subcellular location">
    <subcellularLocation>
        <location evidence="1">Membrane</location>
    </subcellularLocation>
</comment>
<evidence type="ECO:0000256" key="5">
    <source>
        <dbReference type="SAM" id="MobiDB-lite"/>
    </source>
</evidence>
<evidence type="ECO:0000313" key="8">
    <source>
        <dbReference type="EMBL" id="RAI29487.1"/>
    </source>
</evidence>
<dbReference type="PANTHER" id="PTHR30566:SF25">
    <property type="entry name" value="INNER MEMBRANE PROTEIN"/>
    <property type="match status" value="1"/>
</dbReference>
<evidence type="ECO:0000256" key="1">
    <source>
        <dbReference type="ARBA" id="ARBA00004370"/>
    </source>
</evidence>
<gene>
    <name evidence="8" type="ORF">CH338_28480</name>
</gene>
<accession>A0A327JT84</accession>
<evidence type="ECO:0000256" key="2">
    <source>
        <dbReference type="ARBA" id="ARBA00022692"/>
    </source>
</evidence>
<dbReference type="EMBL" id="NPEU01000676">
    <property type="protein sequence ID" value="RAI29487.1"/>
    <property type="molecule type" value="Genomic_DNA"/>
</dbReference>
<evidence type="ECO:0000259" key="7">
    <source>
        <dbReference type="Pfam" id="PF00924"/>
    </source>
</evidence>
<dbReference type="OrthoDB" id="9792218at2"/>
<dbReference type="GO" id="GO:0016020">
    <property type="term" value="C:membrane"/>
    <property type="evidence" value="ECO:0007669"/>
    <property type="project" value="UniProtKB-SubCell"/>
</dbReference>
<keyword evidence="2 6" id="KW-0812">Transmembrane</keyword>
<dbReference type="AlphaFoldDB" id="A0A327JT84"/>
<comment type="caution">
    <text evidence="8">The sequence shown here is derived from an EMBL/GenBank/DDBJ whole genome shotgun (WGS) entry which is preliminary data.</text>
</comment>
<dbReference type="Pfam" id="PF00924">
    <property type="entry name" value="MS_channel_2nd"/>
    <property type="match status" value="1"/>
</dbReference>
<name>A0A327JT84_9BRAD</name>
<evidence type="ECO:0000256" key="3">
    <source>
        <dbReference type="ARBA" id="ARBA00022989"/>
    </source>
</evidence>
<dbReference type="GO" id="GO:0008381">
    <property type="term" value="F:mechanosensitive monoatomic ion channel activity"/>
    <property type="evidence" value="ECO:0007669"/>
    <property type="project" value="UniProtKB-ARBA"/>
</dbReference>
<proteinExistence type="predicted"/>
<dbReference type="InterPro" id="IPR023408">
    <property type="entry name" value="MscS_beta-dom_sf"/>
</dbReference>
<feature type="domain" description="Mechanosensitive ion channel MscS" evidence="7">
    <location>
        <begin position="211"/>
        <end position="277"/>
    </location>
</feature>
<keyword evidence="3 6" id="KW-1133">Transmembrane helix</keyword>